<sequence>MQILISSFIRGLPALPLLLAALYMLSITAVSPARELARQLLRLRIVFTLVMSTTCLTTLLVPGMG</sequence>
<protein>
    <submittedName>
        <fullName evidence="2">Uncharacterized protein</fullName>
    </submittedName>
</protein>
<keyword evidence="1" id="KW-0812">Transmembrane</keyword>
<name>A0A437GXR0_9SPHN</name>
<keyword evidence="3" id="KW-1185">Reference proteome</keyword>
<accession>A0A437GXR0</accession>
<evidence type="ECO:0000313" key="2">
    <source>
        <dbReference type="EMBL" id="RVQ66961.1"/>
    </source>
</evidence>
<proteinExistence type="predicted"/>
<dbReference type="Proteomes" id="UP000283003">
    <property type="component" value="Unassembled WGS sequence"/>
</dbReference>
<dbReference type="EMBL" id="RXOL01000003">
    <property type="protein sequence ID" value="RVQ66961.1"/>
    <property type="molecule type" value="Genomic_DNA"/>
</dbReference>
<keyword evidence="1" id="KW-0472">Membrane</keyword>
<dbReference type="RefSeq" id="WP_127612474.1">
    <property type="nucleotide sequence ID" value="NZ_RXOL01000003.1"/>
</dbReference>
<keyword evidence="1" id="KW-1133">Transmembrane helix</keyword>
<feature type="transmembrane region" description="Helical" evidence="1">
    <location>
        <begin position="12"/>
        <end position="33"/>
    </location>
</feature>
<evidence type="ECO:0000313" key="3">
    <source>
        <dbReference type="Proteomes" id="UP000283003"/>
    </source>
</evidence>
<gene>
    <name evidence="2" type="ORF">EKN06_08420</name>
</gene>
<organism evidence="2 3">
    <name type="scientific">Croceicoccus ponticola</name>
    <dbReference type="NCBI Taxonomy" id="2217664"/>
    <lineage>
        <taxon>Bacteria</taxon>
        <taxon>Pseudomonadati</taxon>
        <taxon>Pseudomonadota</taxon>
        <taxon>Alphaproteobacteria</taxon>
        <taxon>Sphingomonadales</taxon>
        <taxon>Erythrobacteraceae</taxon>
        <taxon>Croceicoccus</taxon>
    </lineage>
</organism>
<feature type="transmembrane region" description="Helical" evidence="1">
    <location>
        <begin position="45"/>
        <end position="64"/>
    </location>
</feature>
<reference evidence="2 3" key="1">
    <citation type="submission" date="2018-12" db="EMBL/GenBank/DDBJ databases">
        <title>Croceicoccus ponticola sp. nov., a lipolytic bacterium isolated from seawater.</title>
        <authorList>
            <person name="Yoon J.-H."/>
        </authorList>
    </citation>
    <scope>NUCLEOTIDE SEQUENCE [LARGE SCALE GENOMIC DNA]</scope>
    <source>
        <strain evidence="2 3">GM-16</strain>
    </source>
</reference>
<evidence type="ECO:0000256" key="1">
    <source>
        <dbReference type="SAM" id="Phobius"/>
    </source>
</evidence>
<dbReference type="AlphaFoldDB" id="A0A437GXR0"/>
<comment type="caution">
    <text evidence="2">The sequence shown here is derived from an EMBL/GenBank/DDBJ whole genome shotgun (WGS) entry which is preliminary data.</text>
</comment>